<dbReference type="InterPro" id="IPR002938">
    <property type="entry name" value="FAD-bd"/>
</dbReference>
<reference evidence="8 9" key="1">
    <citation type="submission" date="2014-02" db="EMBL/GenBank/DDBJ databases">
        <title>The genome sequence of Colletotrichum salicis CBS 607.94.</title>
        <authorList>
            <person name="Baroncelli R."/>
            <person name="Thon M.R."/>
        </authorList>
    </citation>
    <scope>NUCLEOTIDE SEQUENCE [LARGE SCALE GENOMIC DNA]</scope>
    <source>
        <strain evidence="8 9">CBS 607.94</strain>
    </source>
</reference>
<evidence type="ECO:0000256" key="6">
    <source>
        <dbReference type="ARBA" id="ARBA00023033"/>
    </source>
</evidence>
<comment type="cofactor">
    <cofactor evidence="1">
        <name>FAD</name>
        <dbReference type="ChEBI" id="CHEBI:57692"/>
    </cofactor>
</comment>
<dbReference type="Pfam" id="PF01494">
    <property type="entry name" value="FAD_binding_3"/>
    <property type="match status" value="1"/>
</dbReference>
<dbReference type="PRINTS" id="PR00420">
    <property type="entry name" value="RNGMNOXGNASE"/>
</dbReference>
<keyword evidence="5" id="KW-0560">Oxidoreductase</keyword>
<evidence type="ECO:0000256" key="5">
    <source>
        <dbReference type="ARBA" id="ARBA00023002"/>
    </source>
</evidence>
<evidence type="ECO:0000313" key="9">
    <source>
        <dbReference type="Proteomes" id="UP000070121"/>
    </source>
</evidence>
<dbReference type="STRING" id="1209931.A0A135UUH4"/>
<organism evidence="8 9">
    <name type="scientific">Colletotrichum salicis</name>
    <dbReference type="NCBI Taxonomy" id="1209931"/>
    <lineage>
        <taxon>Eukaryota</taxon>
        <taxon>Fungi</taxon>
        <taxon>Dikarya</taxon>
        <taxon>Ascomycota</taxon>
        <taxon>Pezizomycotina</taxon>
        <taxon>Sordariomycetes</taxon>
        <taxon>Hypocreomycetidae</taxon>
        <taxon>Glomerellales</taxon>
        <taxon>Glomerellaceae</taxon>
        <taxon>Colletotrichum</taxon>
        <taxon>Colletotrichum acutatum species complex</taxon>
    </lineage>
</organism>
<keyword evidence="4" id="KW-0274">FAD</keyword>
<name>A0A135UUH4_9PEZI</name>
<dbReference type="AlphaFoldDB" id="A0A135UUH4"/>
<comment type="caution">
    <text evidence="8">The sequence shown here is derived from an EMBL/GenBank/DDBJ whole genome shotgun (WGS) entry which is preliminary data.</text>
</comment>
<keyword evidence="6" id="KW-0503">Monooxygenase</keyword>
<accession>A0A135UUH4</accession>
<dbReference type="PANTHER" id="PTHR47356">
    <property type="entry name" value="FAD-DEPENDENT MONOOXYGENASE ASQG-RELATED"/>
    <property type="match status" value="1"/>
</dbReference>
<evidence type="ECO:0000259" key="7">
    <source>
        <dbReference type="Pfam" id="PF01494"/>
    </source>
</evidence>
<evidence type="ECO:0000256" key="3">
    <source>
        <dbReference type="ARBA" id="ARBA00022630"/>
    </source>
</evidence>
<dbReference type="OrthoDB" id="10029326at2759"/>
<dbReference type="SUPFAM" id="SSF51905">
    <property type="entry name" value="FAD/NAD(P)-binding domain"/>
    <property type="match status" value="1"/>
</dbReference>
<dbReference type="Gene3D" id="3.50.50.60">
    <property type="entry name" value="FAD/NAD(P)-binding domain"/>
    <property type="match status" value="1"/>
</dbReference>
<comment type="similarity">
    <text evidence="2">Belongs to the paxM FAD-dependent monooxygenase family.</text>
</comment>
<gene>
    <name evidence="8" type="ORF">CSAL01_12789</name>
</gene>
<keyword evidence="3" id="KW-0285">Flavoprotein</keyword>
<evidence type="ECO:0000313" key="8">
    <source>
        <dbReference type="EMBL" id="KXH64060.1"/>
    </source>
</evidence>
<proteinExistence type="inferred from homology"/>
<dbReference type="InterPro" id="IPR050562">
    <property type="entry name" value="FAD_mOase_fung"/>
</dbReference>
<dbReference type="GO" id="GO:0071949">
    <property type="term" value="F:FAD binding"/>
    <property type="evidence" value="ECO:0007669"/>
    <property type="project" value="InterPro"/>
</dbReference>
<dbReference type="Proteomes" id="UP000070121">
    <property type="component" value="Unassembled WGS sequence"/>
</dbReference>
<dbReference type="EMBL" id="JFFI01001017">
    <property type="protein sequence ID" value="KXH64060.1"/>
    <property type="molecule type" value="Genomic_DNA"/>
</dbReference>
<sequence>MAQHKPFRVVIVGGSIAGLSLANMLQANKIDFVVLEAHPNIAPQVGASIGLLPHGNRILEQLGVFERLMALSTPVDTFTFRNDSGYPIAAYRDVNYSFCQSHNRGIDVLYDKINDKPKILTGKRVTKIELNQHDSSAFTADGLENTGDVVIGADGVHSTVRHEMRRLAKKLSSEVFSETEEGEVACDYQCIFGISKSCPEVNPGEMNSVFRDKASYLIIGGSNGRTYWFCFQKFPKRLHGSAVPRFTERDVEEAVATFSDEYILPGVQMSELIRSKVSVSMTPLVEHVYSTWHFGRVSKVGDSCYKFHPIGGHGGNAAMETAACLTNLLVESLKASSTGRLTTSQLDDIFSLSHNQQLTEALDDGFKRFTAFNILPLIDKADVTFNFSCQITASEKLEMLPVRREERLVPFKDDLLREPKTRGPLKWLFIFLYVSLTVAVYYGMWILPKSWALIPLVKKVITTGAFESDPSFKLVTAYTGVTALDQYFVFLAVIFMPGLRGWNPSFRRCKSN</sequence>
<keyword evidence="9" id="KW-1185">Reference proteome</keyword>
<evidence type="ECO:0000256" key="4">
    <source>
        <dbReference type="ARBA" id="ARBA00022827"/>
    </source>
</evidence>
<protein>
    <recommendedName>
        <fullName evidence="7">FAD-binding domain-containing protein</fullName>
    </recommendedName>
</protein>
<evidence type="ECO:0000256" key="2">
    <source>
        <dbReference type="ARBA" id="ARBA00007992"/>
    </source>
</evidence>
<feature type="domain" description="FAD-binding" evidence="7">
    <location>
        <begin position="8"/>
        <end position="337"/>
    </location>
</feature>
<dbReference type="PANTHER" id="PTHR47356:SF2">
    <property type="entry name" value="FAD-BINDING DOMAIN-CONTAINING PROTEIN-RELATED"/>
    <property type="match status" value="1"/>
</dbReference>
<dbReference type="GO" id="GO:0004497">
    <property type="term" value="F:monooxygenase activity"/>
    <property type="evidence" value="ECO:0007669"/>
    <property type="project" value="UniProtKB-KW"/>
</dbReference>
<dbReference type="InterPro" id="IPR036188">
    <property type="entry name" value="FAD/NAD-bd_sf"/>
</dbReference>
<evidence type="ECO:0000256" key="1">
    <source>
        <dbReference type="ARBA" id="ARBA00001974"/>
    </source>
</evidence>